<sequence length="288" mass="30928">MGSINVNKNVFDTIKSVSTGVVYGRDGISNSNIEKIENAMGSDGKIDEGEAQVLDRLRNKQDFKVTANGQSLNVTKDLMEFDPKQVSFLPAGTKVSNQYSDGQTHTLPDNIPAQTNDGYQTNVAVNGNGDWDKAKAAFLDVNNWGKTADSMTGADFQLTDAKGNPKQGTPQVGDLLRIDIPGPGSGEGGYDWVRIEDIKSSPNEVQVKVRPYDKDGDGSADHFFTSEATNTFTLTKGGSNQIQFRVNGRNEASNGSVITPVQNAIGNYTGLQEGQWENLGAGIMKAAK</sequence>
<name>A0A2M7G2W3_9BACT</name>
<reference evidence="1 2" key="1">
    <citation type="submission" date="2017-09" db="EMBL/GenBank/DDBJ databases">
        <title>Depth-based differentiation of microbial function through sediment-hosted aquifers and enrichment of novel symbionts in the deep terrestrial subsurface.</title>
        <authorList>
            <person name="Probst A.J."/>
            <person name="Ladd B."/>
            <person name="Jarett J.K."/>
            <person name="Geller-Mcgrath D.E."/>
            <person name="Sieber C.M."/>
            <person name="Emerson J.B."/>
            <person name="Anantharaman K."/>
            <person name="Thomas B.C."/>
            <person name="Malmstrom R."/>
            <person name="Stieglmeier M."/>
            <person name="Klingl A."/>
            <person name="Woyke T."/>
            <person name="Ryan C.M."/>
            <person name="Banfield J.F."/>
        </authorList>
    </citation>
    <scope>NUCLEOTIDE SEQUENCE [LARGE SCALE GENOMIC DNA]</scope>
    <source>
        <strain evidence="1">CG17_big_fil_post_rev_8_21_14_2_50_48_46</strain>
    </source>
</reference>
<accession>A0A2M7G2W3</accession>
<evidence type="ECO:0000313" key="1">
    <source>
        <dbReference type="EMBL" id="PIW16140.1"/>
    </source>
</evidence>
<evidence type="ECO:0000313" key="2">
    <source>
        <dbReference type="Proteomes" id="UP000231019"/>
    </source>
</evidence>
<organism evidence="1 2">
    <name type="scientific">bacterium (Candidatus Blackallbacteria) CG17_big_fil_post_rev_8_21_14_2_50_48_46</name>
    <dbReference type="NCBI Taxonomy" id="2014261"/>
    <lineage>
        <taxon>Bacteria</taxon>
        <taxon>Candidatus Blackallbacteria</taxon>
    </lineage>
</organism>
<protein>
    <submittedName>
        <fullName evidence="1">Uncharacterized protein</fullName>
    </submittedName>
</protein>
<gene>
    <name evidence="1" type="ORF">COW36_14340</name>
</gene>
<comment type="caution">
    <text evidence="1">The sequence shown here is derived from an EMBL/GenBank/DDBJ whole genome shotgun (WGS) entry which is preliminary data.</text>
</comment>
<dbReference type="AlphaFoldDB" id="A0A2M7G2W3"/>
<proteinExistence type="predicted"/>
<dbReference type="Proteomes" id="UP000231019">
    <property type="component" value="Unassembled WGS sequence"/>
</dbReference>
<dbReference type="EMBL" id="PFFQ01000040">
    <property type="protein sequence ID" value="PIW16140.1"/>
    <property type="molecule type" value="Genomic_DNA"/>
</dbReference>